<dbReference type="InterPro" id="IPR004358">
    <property type="entry name" value="Sig_transdc_His_kin-like_C"/>
</dbReference>
<dbReference type="SUPFAM" id="SSF55785">
    <property type="entry name" value="PYP-like sensor domain (PAS domain)"/>
    <property type="match status" value="5"/>
</dbReference>
<proteinExistence type="predicted"/>
<feature type="domain" description="PAS" evidence="7">
    <location>
        <begin position="489"/>
        <end position="560"/>
    </location>
</feature>
<feature type="domain" description="Histidine kinase" evidence="6">
    <location>
        <begin position="633"/>
        <end position="848"/>
    </location>
</feature>
<dbReference type="PROSITE" id="PS50113">
    <property type="entry name" value="PAC"/>
    <property type="match status" value="3"/>
</dbReference>
<gene>
    <name evidence="9" type="ORF">SAMN06296052_13928</name>
</gene>
<feature type="domain" description="PAS" evidence="7">
    <location>
        <begin position="253"/>
        <end position="323"/>
    </location>
</feature>
<dbReference type="Pfam" id="PF13426">
    <property type="entry name" value="PAS_9"/>
    <property type="match status" value="3"/>
</dbReference>
<dbReference type="RefSeq" id="WP_089321793.1">
    <property type="nucleotide sequence ID" value="NZ_FZOQ01000039.1"/>
</dbReference>
<evidence type="ECO:0000256" key="2">
    <source>
        <dbReference type="ARBA" id="ARBA00012438"/>
    </source>
</evidence>
<keyword evidence="5" id="KW-0418">Kinase</keyword>
<feature type="domain" description="PAC" evidence="8">
    <location>
        <begin position="438"/>
        <end position="492"/>
    </location>
</feature>
<accession>A0A239LEP8</accession>
<evidence type="ECO:0000259" key="7">
    <source>
        <dbReference type="PROSITE" id="PS50112"/>
    </source>
</evidence>
<dbReference type="Proteomes" id="UP000198432">
    <property type="component" value="Unassembled WGS sequence"/>
</dbReference>
<feature type="domain" description="PAS" evidence="7">
    <location>
        <begin position="128"/>
        <end position="198"/>
    </location>
</feature>
<dbReference type="InterPro" id="IPR035965">
    <property type="entry name" value="PAS-like_dom_sf"/>
</dbReference>
<dbReference type="SUPFAM" id="SSF47384">
    <property type="entry name" value="Homodimeric domain of signal transducing histidine kinase"/>
    <property type="match status" value="1"/>
</dbReference>
<dbReference type="EMBL" id="FZOQ01000039">
    <property type="protein sequence ID" value="SNT28323.1"/>
    <property type="molecule type" value="Genomic_DNA"/>
</dbReference>
<keyword evidence="10" id="KW-1185">Reference proteome</keyword>
<dbReference type="InterPro" id="IPR000014">
    <property type="entry name" value="PAS"/>
</dbReference>
<feature type="domain" description="PAC" evidence="8">
    <location>
        <begin position="561"/>
        <end position="615"/>
    </location>
</feature>
<dbReference type="SMART" id="SM00387">
    <property type="entry name" value="HATPase_c"/>
    <property type="match status" value="1"/>
</dbReference>
<evidence type="ECO:0000259" key="8">
    <source>
        <dbReference type="PROSITE" id="PS50113"/>
    </source>
</evidence>
<feature type="domain" description="PAC" evidence="8">
    <location>
        <begin position="200"/>
        <end position="252"/>
    </location>
</feature>
<dbReference type="GO" id="GO:0000155">
    <property type="term" value="F:phosphorelay sensor kinase activity"/>
    <property type="evidence" value="ECO:0007669"/>
    <property type="project" value="InterPro"/>
</dbReference>
<dbReference type="Gene3D" id="3.30.565.10">
    <property type="entry name" value="Histidine kinase-like ATPase, C-terminal domain"/>
    <property type="match status" value="1"/>
</dbReference>
<organism evidence="9 10">
    <name type="scientific">Pontibacter ummariensis</name>
    <dbReference type="NCBI Taxonomy" id="1610492"/>
    <lineage>
        <taxon>Bacteria</taxon>
        <taxon>Pseudomonadati</taxon>
        <taxon>Bacteroidota</taxon>
        <taxon>Cytophagia</taxon>
        <taxon>Cytophagales</taxon>
        <taxon>Hymenobacteraceae</taxon>
        <taxon>Pontibacter</taxon>
    </lineage>
</organism>
<dbReference type="InterPro" id="IPR036097">
    <property type="entry name" value="HisK_dim/P_sf"/>
</dbReference>
<evidence type="ECO:0000256" key="4">
    <source>
        <dbReference type="ARBA" id="ARBA00022679"/>
    </source>
</evidence>
<dbReference type="EC" id="2.7.13.3" evidence="2"/>
<dbReference type="SMART" id="SM00086">
    <property type="entry name" value="PAC"/>
    <property type="match status" value="4"/>
</dbReference>
<dbReference type="CDD" id="cd00130">
    <property type="entry name" value="PAS"/>
    <property type="match status" value="5"/>
</dbReference>
<dbReference type="InterPro" id="IPR036890">
    <property type="entry name" value="HATPase_C_sf"/>
</dbReference>
<dbReference type="InterPro" id="IPR000700">
    <property type="entry name" value="PAS-assoc_C"/>
</dbReference>
<name>A0A239LEP8_9BACT</name>
<evidence type="ECO:0000256" key="3">
    <source>
        <dbReference type="ARBA" id="ARBA00022553"/>
    </source>
</evidence>
<dbReference type="InterPro" id="IPR003594">
    <property type="entry name" value="HATPase_dom"/>
</dbReference>
<dbReference type="InterPro" id="IPR005467">
    <property type="entry name" value="His_kinase_dom"/>
</dbReference>
<dbReference type="InterPro" id="IPR052162">
    <property type="entry name" value="Sensor_kinase/Photoreceptor"/>
</dbReference>
<dbReference type="PROSITE" id="PS50109">
    <property type="entry name" value="HIS_KIN"/>
    <property type="match status" value="1"/>
</dbReference>
<evidence type="ECO:0000256" key="1">
    <source>
        <dbReference type="ARBA" id="ARBA00000085"/>
    </source>
</evidence>
<dbReference type="SUPFAM" id="SSF55874">
    <property type="entry name" value="ATPase domain of HSP90 chaperone/DNA topoisomerase II/histidine kinase"/>
    <property type="match status" value="1"/>
</dbReference>
<dbReference type="OrthoDB" id="9766459at2"/>
<evidence type="ECO:0000259" key="6">
    <source>
        <dbReference type="PROSITE" id="PS50109"/>
    </source>
</evidence>
<dbReference type="InterPro" id="IPR013656">
    <property type="entry name" value="PAS_4"/>
</dbReference>
<protein>
    <recommendedName>
        <fullName evidence="2">histidine kinase</fullName>
        <ecNumber evidence="2">2.7.13.3</ecNumber>
    </recommendedName>
</protein>
<dbReference type="AlphaFoldDB" id="A0A239LEP8"/>
<sequence length="848" mass="95991">MEIGLSPATWDKMAQVSPDMFCVFDQDGTFRRVSAASKSMLGYEREELIGRHYSDLLLPDYVAITQNAFQHIRGGSQADSFENGYFHKNGSVVPILWYGVWSEDENVFFCVARNVAELKSNRQKLEEGEQLYKTLFENNPDVMFVQDRQGLVLEVNQSFCDVFGISREEAKGRPTTSFLPPEMVPLCIRYFQESLQGNTTRYELDLLTAKNQRRTFDVVKFPIYSNSGEIRYIKTILKDITETVRSFETIKQQASKLNTIFESITDAFITLDRRNKLTYLNREAERLLRLDRSRHIGKDILELFPQEVGGEFHRQYSKALETGTAVRFTSFMNELGLWFRVNAYPSAEGLSVYFDDVTEQVKAQRDLEKLSLVASKVNNGVVIADKDDRIEWVNEGFTKLTGYCLEEAVGKKPAELLCNSKTNTKAYDAVRDRIFRGEYVSFEILNSKKNGEDIWLSVQVSPSLDESGNVSSLVAIQTDVTEKKKYEQELEKLSLVASGTDNGVIITDANGLTEWVNEGFTKTTGYTLSEMRGNKPGLLLQGPETEKEAVSTMRENLKKGVHFNTMLINYKKSGEKFWVSMDITPIHDSTGSLVQFIAIQKDITFRKEAEANVLKLTQDLYRQNSDLQQFTYLVSHNLRAPVANALGLTHLLTKLDKNSELFNTSLSNLSQSVTQLDTVLKDMNTILSVRDSKGNLELEQINVCAVLQEAVSSLQKSLQGCGAEVVNEIAEDLHVWANKAYLYSIFYNLLSNAIKYRSDDRVLRVHLRASKNSEKGVTISFVDNGSGFDMQKAKDKVFKLYKRFHTNKQGRGIGLYLVKNHLETMGGDIQVTSLVGEGTTFSIYLPTS</sequence>
<dbReference type="PANTHER" id="PTHR43304">
    <property type="entry name" value="PHYTOCHROME-LIKE PROTEIN CPH1"/>
    <property type="match status" value="1"/>
</dbReference>
<feature type="domain" description="PAS" evidence="7">
    <location>
        <begin position="366"/>
        <end position="411"/>
    </location>
</feature>
<dbReference type="NCBIfam" id="TIGR00229">
    <property type="entry name" value="sensory_box"/>
    <property type="match status" value="5"/>
</dbReference>
<evidence type="ECO:0000313" key="10">
    <source>
        <dbReference type="Proteomes" id="UP000198432"/>
    </source>
</evidence>
<dbReference type="PANTHER" id="PTHR43304:SF1">
    <property type="entry name" value="PAC DOMAIN-CONTAINING PROTEIN"/>
    <property type="match status" value="1"/>
</dbReference>
<evidence type="ECO:0000256" key="5">
    <source>
        <dbReference type="ARBA" id="ARBA00022777"/>
    </source>
</evidence>
<keyword evidence="4" id="KW-0808">Transferase</keyword>
<feature type="domain" description="PAS" evidence="7">
    <location>
        <begin position="6"/>
        <end position="76"/>
    </location>
</feature>
<comment type="catalytic activity">
    <reaction evidence="1">
        <text>ATP + protein L-histidine = ADP + protein N-phospho-L-histidine.</text>
        <dbReference type="EC" id="2.7.13.3"/>
    </reaction>
</comment>
<dbReference type="Gene3D" id="1.10.287.130">
    <property type="match status" value="1"/>
</dbReference>
<dbReference type="Pfam" id="PF02518">
    <property type="entry name" value="HATPase_c"/>
    <property type="match status" value="1"/>
</dbReference>
<dbReference type="PRINTS" id="PR00344">
    <property type="entry name" value="BCTRLSENSOR"/>
</dbReference>
<dbReference type="SMART" id="SM00091">
    <property type="entry name" value="PAS"/>
    <property type="match status" value="5"/>
</dbReference>
<dbReference type="InterPro" id="IPR001610">
    <property type="entry name" value="PAC"/>
</dbReference>
<dbReference type="Gene3D" id="3.30.450.20">
    <property type="entry name" value="PAS domain"/>
    <property type="match status" value="5"/>
</dbReference>
<reference evidence="10" key="1">
    <citation type="submission" date="2017-06" db="EMBL/GenBank/DDBJ databases">
        <authorList>
            <person name="Varghese N."/>
            <person name="Submissions S."/>
        </authorList>
    </citation>
    <scope>NUCLEOTIDE SEQUENCE [LARGE SCALE GENOMIC DNA]</scope>
    <source>
        <strain evidence="10">NKM1</strain>
    </source>
</reference>
<keyword evidence="3" id="KW-0597">Phosphoprotein</keyword>
<evidence type="ECO:0000313" key="9">
    <source>
        <dbReference type="EMBL" id="SNT28323.1"/>
    </source>
</evidence>
<dbReference type="Pfam" id="PF08448">
    <property type="entry name" value="PAS_4"/>
    <property type="match status" value="2"/>
</dbReference>
<dbReference type="PROSITE" id="PS50112">
    <property type="entry name" value="PAS"/>
    <property type="match status" value="5"/>
</dbReference>